<dbReference type="Pfam" id="PF00144">
    <property type="entry name" value="Beta-lactamase"/>
    <property type="match status" value="1"/>
</dbReference>
<accession>A0A1W6ZJE4</accession>
<dbReference type="SUPFAM" id="SSF56601">
    <property type="entry name" value="beta-lactamase/transpeptidase-like"/>
    <property type="match status" value="1"/>
</dbReference>
<reference evidence="2 3" key="1">
    <citation type="submission" date="2017-05" db="EMBL/GenBank/DDBJ databases">
        <title>Complete and WGS of Bordetella genogroups.</title>
        <authorList>
            <person name="Spilker T."/>
            <person name="LiPuma J."/>
        </authorList>
    </citation>
    <scope>NUCLEOTIDE SEQUENCE [LARGE SCALE GENOMIC DNA]</scope>
    <source>
        <strain evidence="2 3">AU7206</strain>
    </source>
</reference>
<dbReference type="OrthoDB" id="9801061at2"/>
<feature type="domain" description="Beta-lactamase-related" evidence="1">
    <location>
        <begin position="35"/>
        <end position="351"/>
    </location>
</feature>
<keyword evidence="2" id="KW-0378">Hydrolase</keyword>
<dbReference type="PANTHER" id="PTHR43283">
    <property type="entry name" value="BETA-LACTAMASE-RELATED"/>
    <property type="match status" value="1"/>
</dbReference>
<evidence type="ECO:0000313" key="3">
    <source>
        <dbReference type="Proteomes" id="UP000194161"/>
    </source>
</evidence>
<dbReference type="InterPro" id="IPR050789">
    <property type="entry name" value="Diverse_Enzym_Activities"/>
</dbReference>
<dbReference type="Gene3D" id="3.40.710.10">
    <property type="entry name" value="DD-peptidase/beta-lactamase superfamily"/>
    <property type="match status" value="1"/>
</dbReference>
<evidence type="ECO:0000259" key="1">
    <source>
        <dbReference type="Pfam" id="PF00144"/>
    </source>
</evidence>
<dbReference type="AlphaFoldDB" id="A0A1W6ZJE4"/>
<gene>
    <name evidence="2" type="ORF">CAL15_09965</name>
</gene>
<sequence>MTGAGLLAAALPACGSDDDESDFSGTVEWGRQAIAQAMRAHPDTAAVSIALFHDEDIVWQEAFGQSAPQAGRAATIDTRFNVGSVSKVLAGLTGVILQDQGRLDLDRPVAEYLSDFTMLSPAYTRITSRHLLSHASGLPGTHDANVFSFGPVPGYAEAAAAGFAHYHLKHAPGQLQVYCNDGFTLFERVVLEVSGLSYPAFVQRYILDPLDMNRSGYVLAPSAEGTYAHPYRDGRQYPQEVCNAYATGGLCATPGDMMNLARMFLDRGMYRGRRIVSEAGIAAMAADQSATTRINPSPEWRWGLGWDSVRQPGLDAAGVLAWEKNGGTAFFSTEFFVIPEARLGLLLTGSQGYDPLPIAEGVLLRALEDAGRLRSLPSTVDRTPESSASAPADVADAAGIYGNYQAPIRVQVRDGGSTLALSTWRDGAWTPTNAGIDEYRYRADGWWQSGTAGAPAYRFVVAEGMDEEGLSYRYRYLVMRVAPGAGVAFVTMPIGQQLAARAPLSSAWRARLGSRWQVTNEAPESVALELDDGVLLEIGELDDLPGYVLVGGAQLLIPMDDRRAGMSVKVPVNHGRDLKEIVFEGGGTPVMRIGGMIYARADVDA</sequence>
<evidence type="ECO:0000313" key="2">
    <source>
        <dbReference type="EMBL" id="ARP97377.1"/>
    </source>
</evidence>
<dbReference type="EMBL" id="CP021111">
    <property type="protein sequence ID" value="ARP97377.1"/>
    <property type="molecule type" value="Genomic_DNA"/>
</dbReference>
<protein>
    <submittedName>
        <fullName evidence="2">Serine hydrolase</fullName>
    </submittedName>
</protein>
<dbReference type="KEGG" id="bgm:CAL15_09965"/>
<dbReference type="InterPro" id="IPR012338">
    <property type="entry name" value="Beta-lactam/transpept-like"/>
</dbReference>
<organism evidence="2 3">
    <name type="scientific">Bordetella genomosp. 13</name>
    <dbReference type="NCBI Taxonomy" id="463040"/>
    <lineage>
        <taxon>Bacteria</taxon>
        <taxon>Pseudomonadati</taxon>
        <taxon>Pseudomonadota</taxon>
        <taxon>Betaproteobacteria</taxon>
        <taxon>Burkholderiales</taxon>
        <taxon>Alcaligenaceae</taxon>
        <taxon>Bordetella</taxon>
    </lineage>
</organism>
<dbReference type="STRING" id="463040.CAL15_09965"/>
<dbReference type="Proteomes" id="UP000194161">
    <property type="component" value="Chromosome"/>
</dbReference>
<name>A0A1W6ZJE4_9BORD</name>
<dbReference type="InterPro" id="IPR001466">
    <property type="entry name" value="Beta-lactam-related"/>
</dbReference>
<dbReference type="GO" id="GO:0016787">
    <property type="term" value="F:hydrolase activity"/>
    <property type="evidence" value="ECO:0007669"/>
    <property type="project" value="UniProtKB-KW"/>
</dbReference>
<proteinExistence type="predicted"/>
<keyword evidence="3" id="KW-1185">Reference proteome</keyword>